<dbReference type="EMBL" id="CP063231">
    <property type="protein sequence ID" value="URL57324.1"/>
    <property type="molecule type" value="Genomic_DNA"/>
</dbReference>
<evidence type="ECO:0000313" key="3">
    <source>
        <dbReference type="Proteomes" id="UP001056681"/>
    </source>
</evidence>
<accession>A0ABY4T332</accession>
<evidence type="ECO:0000313" key="2">
    <source>
        <dbReference type="EMBL" id="URL57324.1"/>
    </source>
</evidence>
<feature type="compositionally biased region" description="Basic residues" evidence="1">
    <location>
        <begin position="41"/>
        <end position="50"/>
    </location>
</feature>
<dbReference type="Proteomes" id="UP001056681">
    <property type="component" value="Chromosome"/>
</dbReference>
<sequence>MDVGPLGERGTDGSQSRIGDATRRKDEPTGGEIDVSEVRHGFGRHRYLMN</sequence>
<evidence type="ECO:0000256" key="1">
    <source>
        <dbReference type="SAM" id="MobiDB-lite"/>
    </source>
</evidence>
<feature type="region of interest" description="Disordered" evidence="1">
    <location>
        <begin position="1"/>
        <end position="50"/>
    </location>
</feature>
<protein>
    <submittedName>
        <fullName evidence="2">Uncharacterized protein</fullName>
    </submittedName>
</protein>
<name>A0ABY4T332_9GAMM</name>
<gene>
    <name evidence="2" type="ORF">IM816_11815</name>
</gene>
<reference evidence="2" key="1">
    <citation type="submission" date="2020-10" db="EMBL/GenBank/DDBJ databases">
        <title>Whole-genome sequence of Luteibacter sp. EIF3.</title>
        <authorList>
            <person name="Friedrich I."/>
            <person name="Hertel R."/>
            <person name="Daniel R."/>
        </authorList>
    </citation>
    <scope>NUCLEOTIDE SEQUENCE</scope>
    <source>
        <strain evidence="2">EIF3</strain>
    </source>
</reference>
<dbReference type="RefSeq" id="WP_250338227.1">
    <property type="nucleotide sequence ID" value="NZ_CP063231.1"/>
</dbReference>
<keyword evidence="3" id="KW-1185">Reference proteome</keyword>
<organism evidence="2 3">
    <name type="scientific">Luteibacter flocculans</name>
    <dbReference type="NCBI Taxonomy" id="2780091"/>
    <lineage>
        <taxon>Bacteria</taxon>
        <taxon>Pseudomonadati</taxon>
        <taxon>Pseudomonadota</taxon>
        <taxon>Gammaproteobacteria</taxon>
        <taxon>Lysobacterales</taxon>
        <taxon>Rhodanobacteraceae</taxon>
        <taxon>Luteibacter</taxon>
    </lineage>
</organism>
<proteinExistence type="predicted"/>